<dbReference type="InterPro" id="IPR009051">
    <property type="entry name" value="Helical_ferredxn"/>
</dbReference>
<dbReference type="PANTHER" id="PTHR32479">
    <property type="entry name" value="GLYCOLATE OXIDASE IRON-SULFUR SUBUNIT"/>
    <property type="match status" value="1"/>
</dbReference>
<evidence type="ECO:0000256" key="6">
    <source>
        <dbReference type="PIRNR" id="PIRNR000139"/>
    </source>
</evidence>
<accession>A0A831RLX1</accession>
<dbReference type="InterPro" id="IPR012257">
    <property type="entry name" value="Glc_ox_4Fe-4S"/>
</dbReference>
<name>A0A831RLX1_9GAMM</name>
<dbReference type="GO" id="GO:0051539">
    <property type="term" value="F:4 iron, 4 sulfur cluster binding"/>
    <property type="evidence" value="ECO:0007669"/>
    <property type="project" value="UniProtKB-UniRule"/>
</dbReference>
<comment type="function">
    <text evidence="6">Component of a complex that catalyzes the oxidation of glycolate to glyoxylate.</text>
</comment>
<keyword evidence="2 6" id="KW-0479">Metal-binding</keyword>
<dbReference type="PROSITE" id="PS51379">
    <property type="entry name" value="4FE4S_FER_2"/>
    <property type="match status" value="2"/>
</dbReference>
<dbReference type="InterPro" id="IPR017896">
    <property type="entry name" value="4Fe4S_Fe-S-bd"/>
</dbReference>
<dbReference type="Pfam" id="PF13183">
    <property type="entry name" value="Fer4_8"/>
    <property type="match status" value="1"/>
</dbReference>
<proteinExistence type="predicted"/>
<dbReference type="GO" id="GO:0019154">
    <property type="term" value="F:glycolate dehydrogenase activity"/>
    <property type="evidence" value="ECO:0007669"/>
    <property type="project" value="UniProtKB-EC"/>
</dbReference>
<keyword evidence="3" id="KW-0677">Repeat</keyword>
<evidence type="ECO:0000256" key="3">
    <source>
        <dbReference type="ARBA" id="ARBA00022737"/>
    </source>
</evidence>
<sequence>MQTSLSTDLLATPEGREADRILRACVHCGFCTATCPTYQLLGDELDSPRGRIYLIKQMLEGATVSRLTQGHLDRCLSCRSCETTCPSGVEYGRLLDIGRNRLEQRVARPPGQRLARWALRRILPWPGRFTPLLRLGQGLRPLLPPGLRRKVPPRRRETPRPPLRHRRHMLLLEGCAQPGATPNTNAAAARVLDRLGIGLVSPPGQGCCGAVSWHLAAPEEGRAFMRRNIDAWWPVIEEGAEAILINASGCGVMVKEYGHILADDPEYADRARRVSALAKDLSEVLAAEPLEALEARPPAAAVAFHAPCSLQHGQRLTGVVERILERLGFELTDVADAHLCCGSAGTYSLLQPELAGRLRERKLAALQAGAPTLIATANIGCQLYLEGGAEVPVRHWIELVDEALGAGEAPGSDPE</sequence>
<evidence type="ECO:0000256" key="4">
    <source>
        <dbReference type="ARBA" id="ARBA00023004"/>
    </source>
</evidence>
<dbReference type="PANTHER" id="PTHR32479:SF17">
    <property type="entry name" value="GLYCOLATE OXIDASE IRON-SULFUR SUBUNIT"/>
    <property type="match status" value="1"/>
</dbReference>
<keyword evidence="6" id="KW-0813">Transport</keyword>
<feature type="domain" description="4Fe-4S ferredoxin-type" evidence="7">
    <location>
        <begin position="14"/>
        <end position="45"/>
    </location>
</feature>
<comment type="caution">
    <text evidence="8">The sequence shown here is derived from an EMBL/GenBank/DDBJ whole genome shotgun (WGS) entry which is preliminary data.</text>
</comment>
<dbReference type="AlphaFoldDB" id="A0A831RLX1"/>
<dbReference type="Pfam" id="PF02754">
    <property type="entry name" value="CCG"/>
    <property type="match status" value="2"/>
</dbReference>
<dbReference type="PIRSF" id="PIRSF000139">
    <property type="entry name" value="Glc_ox_4Fe-4S"/>
    <property type="match status" value="1"/>
</dbReference>
<dbReference type="EC" id="1.1.99.14" evidence="6"/>
<keyword evidence="6" id="KW-0249">Electron transport</keyword>
<dbReference type="SUPFAM" id="SSF46548">
    <property type="entry name" value="alpha-helical ferredoxin"/>
    <property type="match status" value="1"/>
</dbReference>
<protein>
    <recommendedName>
        <fullName evidence="6">Glycolate oxidase iron-sulfur subunit</fullName>
        <ecNumber evidence="6">1.1.99.14</ecNumber>
    </recommendedName>
</protein>
<dbReference type="InterPro" id="IPR004017">
    <property type="entry name" value="Cys_rich_dom"/>
</dbReference>
<dbReference type="FunFam" id="1.10.1060.10:FF:000012">
    <property type="entry name" value="Glycolate oxidase iron-sulfur subunit"/>
    <property type="match status" value="1"/>
</dbReference>
<comment type="catalytic activity">
    <reaction evidence="6">
        <text>glycolate + A = glyoxylate + AH2</text>
        <dbReference type="Rhea" id="RHEA:21264"/>
        <dbReference type="ChEBI" id="CHEBI:13193"/>
        <dbReference type="ChEBI" id="CHEBI:17499"/>
        <dbReference type="ChEBI" id="CHEBI:29805"/>
        <dbReference type="ChEBI" id="CHEBI:36655"/>
        <dbReference type="EC" id="1.1.99.14"/>
    </reaction>
</comment>
<evidence type="ECO:0000313" key="8">
    <source>
        <dbReference type="EMBL" id="HEB96317.1"/>
    </source>
</evidence>
<dbReference type="Gene3D" id="1.10.1060.10">
    <property type="entry name" value="Alpha-helical ferredoxin"/>
    <property type="match status" value="1"/>
</dbReference>
<keyword evidence="5 6" id="KW-0411">Iron-sulfur</keyword>
<dbReference type="InterPro" id="IPR017900">
    <property type="entry name" value="4Fe4S_Fe_S_CS"/>
</dbReference>
<comment type="cofactor">
    <cofactor evidence="6">
        <name>[4Fe-4S] cluster</name>
        <dbReference type="ChEBI" id="CHEBI:49883"/>
    </cofactor>
    <text evidence="6">Binds 2 [4Fe-4S] clusters.</text>
</comment>
<evidence type="ECO:0000259" key="7">
    <source>
        <dbReference type="PROSITE" id="PS51379"/>
    </source>
</evidence>
<keyword evidence="4 6" id="KW-0408">Iron</keyword>
<evidence type="ECO:0000256" key="2">
    <source>
        <dbReference type="ARBA" id="ARBA00022723"/>
    </source>
</evidence>
<feature type="domain" description="4Fe-4S ferredoxin-type" evidence="7">
    <location>
        <begin position="65"/>
        <end position="89"/>
    </location>
</feature>
<evidence type="ECO:0000256" key="1">
    <source>
        <dbReference type="ARBA" id="ARBA00022485"/>
    </source>
</evidence>
<comment type="catalytic activity">
    <reaction evidence="6">
        <text>(R)-lactate + A = pyruvate + AH2</text>
        <dbReference type="Rhea" id="RHEA:15089"/>
        <dbReference type="ChEBI" id="CHEBI:13193"/>
        <dbReference type="ChEBI" id="CHEBI:15361"/>
        <dbReference type="ChEBI" id="CHEBI:16004"/>
        <dbReference type="ChEBI" id="CHEBI:17499"/>
    </reaction>
</comment>
<dbReference type="NCBIfam" id="NF008434">
    <property type="entry name" value="PRK11274.1"/>
    <property type="match status" value="1"/>
</dbReference>
<organism evidence="8">
    <name type="scientific">Sedimenticola thiotaurini</name>
    <dbReference type="NCBI Taxonomy" id="1543721"/>
    <lineage>
        <taxon>Bacteria</taxon>
        <taxon>Pseudomonadati</taxon>
        <taxon>Pseudomonadota</taxon>
        <taxon>Gammaproteobacteria</taxon>
        <taxon>Chromatiales</taxon>
        <taxon>Sedimenticolaceae</taxon>
        <taxon>Sedimenticola</taxon>
    </lineage>
</organism>
<dbReference type="Proteomes" id="UP000886251">
    <property type="component" value="Unassembled WGS sequence"/>
</dbReference>
<dbReference type="GO" id="GO:0046872">
    <property type="term" value="F:metal ion binding"/>
    <property type="evidence" value="ECO:0007669"/>
    <property type="project" value="UniProtKB-UniRule"/>
</dbReference>
<dbReference type="PROSITE" id="PS00198">
    <property type="entry name" value="4FE4S_FER_1"/>
    <property type="match status" value="1"/>
</dbReference>
<keyword evidence="8" id="KW-0560">Oxidoreductase</keyword>
<dbReference type="EMBL" id="DRKP01000086">
    <property type="protein sequence ID" value="HEB96317.1"/>
    <property type="molecule type" value="Genomic_DNA"/>
</dbReference>
<reference evidence="8" key="1">
    <citation type="journal article" date="2020" name="mSystems">
        <title>Genome- and Community-Level Interaction Insights into Carbon Utilization and Element Cycling Functions of Hydrothermarchaeota in Hydrothermal Sediment.</title>
        <authorList>
            <person name="Zhou Z."/>
            <person name="Liu Y."/>
            <person name="Xu W."/>
            <person name="Pan J."/>
            <person name="Luo Z.H."/>
            <person name="Li M."/>
        </authorList>
    </citation>
    <scope>NUCLEOTIDE SEQUENCE [LARGE SCALE GENOMIC DNA]</scope>
    <source>
        <strain evidence="8">HyVt-443</strain>
    </source>
</reference>
<gene>
    <name evidence="8" type="primary">glcF</name>
    <name evidence="8" type="ORF">ENI96_07785</name>
</gene>
<evidence type="ECO:0000256" key="5">
    <source>
        <dbReference type="ARBA" id="ARBA00023014"/>
    </source>
</evidence>
<keyword evidence="1 6" id="KW-0004">4Fe-4S</keyword>